<reference evidence="1 2" key="1">
    <citation type="submission" date="2024-01" db="EMBL/GenBank/DDBJ databases">
        <title>Genome assemblies of Stephania.</title>
        <authorList>
            <person name="Yang L."/>
        </authorList>
    </citation>
    <scope>NUCLEOTIDE SEQUENCE [LARGE SCALE GENOMIC DNA]</scope>
    <source>
        <strain evidence="1">QJT</strain>
        <tissue evidence="1">Leaf</tissue>
    </source>
</reference>
<keyword evidence="2" id="KW-1185">Reference proteome</keyword>
<evidence type="ECO:0000313" key="1">
    <source>
        <dbReference type="EMBL" id="KAK9155179.1"/>
    </source>
</evidence>
<organism evidence="1 2">
    <name type="scientific">Stephania japonica</name>
    <dbReference type="NCBI Taxonomy" id="461633"/>
    <lineage>
        <taxon>Eukaryota</taxon>
        <taxon>Viridiplantae</taxon>
        <taxon>Streptophyta</taxon>
        <taxon>Embryophyta</taxon>
        <taxon>Tracheophyta</taxon>
        <taxon>Spermatophyta</taxon>
        <taxon>Magnoliopsida</taxon>
        <taxon>Ranunculales</taxon>
        <taxon>Menispermaceae</taxon>
        <taxon>Menispermoideae</taxon>
        <taxon>Cissampelideae</taxon>
        <taxon>Stephania</taxon>
    </lineage>
</organism>
<dbReference type="AlphaFoldDB" id="A0AAP0KP12"/>
<dbReference type="Proteomes" id="UP001417504">
    <property type="component" value="Unassembled WGS sequence"/>
</dbReference>
<protein>
    <submittedName>
        <fullName evidence="1">Uncharacterized protein</fullName>
    </submittedName>
</protein>
<accession>A0AAP0KP12</accession>
<evidence type="ECO:0000313" key="2">
    <source>
        <dbReference type="Proteomes" id="UP001417504"/>
    </source>
</evidence>
<proteinExistence type="predicted"/>
<name>A0AAP0KP12_9MAGN</name>
<comment type="caution">
    <text evidence="1">The sequence shown here is derived from an EMBL/GenBank/DDBJ whole genome shotgun (WGS) entry which is preliminary data.</text>
</comment>
<sequence>MPREMRRFTMSCALATRISSAISLSLSLYASKSKANCEKIDGANEDIFEI</sequence>
<dbReference type="EMBL" id="JBBNAE010000001">
    <property type="protein sequence ID" value="KAK9155179.1"/>
    <property type="molecule type" value="Genomic_DNA"/>
</dbReference>
<gene>
    <name evidence="1" type="ORF">Sjap_002659</name>
</gene>